<dbReference type="InterPro" id="IPR036390">
    <property type="entry name" value="WH_DNA-bd_sf"/>
</dbReference>
<dbReference type="InterPro" id="IPR036388">
    <property type="entry name" value="WH-like_DNA-bd_sf"/>
</dbReference>
<dbReference type="SUPFAM" id="SSF46785">
    <property type="entry name" value="Winged helix' DNA-binding domain"/>
    <property type="match status" value="1"/>
</dbReference>
<evidence type="ECO:0000313" key="2">
    <source>
        <dbReference type="EMBL" id="PXW91013.1"/>
    </source>
</evidence>
<dbReference type="GO" id="GO:0003700">
    <property type="term" value="F:DNA-binding transcription factor activity"/>
    <property type="evidence" value="ECO:0007669"/>
    <property type="project" value="InterPro"/>
</dbReference>
<evidence type="ECO:0000259" key="1">
    <source>
        <dbReference type="PROSITE" id="PS50995"/>
    </source>
</evidence>
<reference evidence="2 3" key="1">
    <citation type="submission" date="2018-05" db="EMBL/GenBank/DDBJ databases">
        <title>Genomic Encyclopedia of Type Strains, Phase IV (KMG-IV): sequencing the most valuable type-strain genomes for metagenomic binning, comparative biology and taxonomic classification.</title>
        <authorList>
            <person name="Goeker M."/>
        </authorList>
    </citation>
    <scope>NUCLEOTIDE SEQUENCE [LARGE SCALE GENOMIC DNA]</scope>
    <source>
        <strain evidence="2 3">DSM 22440</strain>
    </source>
</reference>
<comment type="caution">
    <text evidence="2">The sequence shown here is derived from an EMBL/GenBank/DDBJ whole genome shotgun (WGS) entry which is preliminary data.</text>
</comment>
<sequence length="92" mass="10626">MISRFFKIAKPSETATLKRLIKAGYLYKEANQADRRSDCVLTTEKGEQFVDATFDTYLASIQHLHDAMGEEDFYQLIKLMQQANQTLEEMTV</sequence>
<proteinExistence type="predicted"/>
<gene>
    <name evidence="2" type="ORF">DES38_10647</name>
</gene>
<dbReference type="AlphaFoldDB" id="A0A2V3W9H5"/>
<dbReference type="PROSITE" id="PS50995">
    <property type="entry name" value="HTH_MARR_2"/>
    <property type="match status" value="1"/>
</dbReference>
<dbReference type="EMBL" id="QJJR01000006">
    <property type="protein sequence ID" value="PXW91013.1"/>
    <property type="molecule type" value="Genomic_DNA"/>
</dbReference>
<accession>A0A2V3W9H5</accession>
<feature type="domain" description="HTH marR-type" evidence="1">
    <location>
        <begin position="1"/>
        <end position="85"/>
    </location>
</feature>
<dbReference type="Pfam" id="PF13463">
    <property type="entry name" value="HTH_27"/>
    <property type="match status" value="1"/>
</dbReference>
<organism evidence="2 3">
    <name type="scientific">Streptohalobacillus salinus</name>
    <dbReference type="NCBI Taxonomy" id="621096"/>
    <lineage>
        <taxon>Bacteria</taxon>
        <taxon>Bacillati</taxon>
        <taxon>Bacillota</taxon>
        <taxon>Bacilli</taxon>
        <taxon>Bacillales</taxon>
        <taxon>Bacillaceae</taxon>
        <taxon>Streptohalobacillus</taxon>
    </lineage>
</organism>
<dbReference type="InterPro" id="IPR000835">
    <property type="entry name" value="HTH_MarR-typ"/>
</dbReference>
<dbReference type="Gene3D" id="1.10.10.10">
    <property type="entry name" value="Winged helix-like DNA-binding domain superfamily/Winged helix DNA-binding domain"/>
    <property type="match status" value="1"/>
</dbReference>
<name>A0A2V3W9H5_9BACI</name>
<evidence type="ECO:0000313" key="3">
    <source>
        <dbReference type="Proteomes" id="UP000247922"/>
    </source>
</evidence>
<dbReference type="Proteomes" id="UP000247922">
    <property type="component" value="Unassembled WGS sequence"/>
</dbReference>
<protein>
    <recommendedName>
        <fullName evidence="1">HTH marR-type domain-containing protein</fullName>
    </recommendedName>
</protein>
<keyword evidence="3" id="KW-1185">Reference proteome</keyword>